<name>A0A179IPQ6_HYDSH</name>
<dbReference type="Pfam" id="PF06925">
    <property type="entry name" value="MGDG_synth"/>
    <property type="match status" value="1"/>
</dbReference>
<accession>A0A179IPQ6</accession>
<organism evidence="5 6">
    <name type="scientific">Hydrogenibacillus schlegelii</name>
    <name type="common">Bacillus schlegelii</name>
    <dbReference type="NCBI Taxonomy" id="1484"/>
    <lineage>
        <taxon>Bacteria</taxon>
        <taxon>Bacillati</taxon>
        <taxon>Bacillota</taxon>
        <taxon>Bacilli</taxon>
        <taxon>Bacillales</taxon>
        <taxon>Bacillales Family X. Incertae Sedis</taxon>
        <taxon>Hydrogenibacillus</taxon>
    </lineage>
</organism>
<dbReference type="STRING" id="1484.SA87_01585"/>
<dbReference type="GO" id="GO:0009247">
    <property type="term" value="P:glycolipid biosynthetic process"/>
    <property type="evidence" value="ECO:0007669"/>
    <property type="project" value="InterPro"/>
</dbReference>
<dbReference type="Proteomes" id="UP000243024">
    <property type="component" value="Unassembled WGS sequence"/>
</dbReference>
<dbReference type="GO" id="GO:0016758">
    <property type="term" value="F:hexosyltransferase activity"/>
    <property type="evidence" value="ECO:0007669"/>
    <property type="project" value="InterPro"/>
</dbReference>
<dbReference type="GO" id="GO:0016020">
    <property type="term" value="C:membrane"/>
    <property type="evidence" value="ECO:0007669"/>
    <property type="project" value="GOC"/>
</dbReference>
<evidence type="ECO:0000256" key="2">
    <source>
        <dbReference type="ARBA" id="ARBA00022676"/>
    </source>
</evidence>
<evidence type="ECO:0000256" key="1">
    <source>
        <dbReference type="ARBA" id="ARBA00006962"/>
    </source>
</evidence>
<dbReference type="InterPro" id="IPR009695">
    <property type="entry name" value="Diacylglyc_glucosyltr_N"/>
</dbReference>
<gene>
    <name evidence="5" type="ORF">SA87_01585</name>
</gene>
<dbReference type="PANTHER" id="PTHR43025:SF3">
    <property type="entry name" value="MONOGALACTOSYLDIACYLGLYCEROL SYNTHASE 1, CHLOROPLASTIC"/>
    <property type="match status" value="1"/>
</dbReference>
<dbReference type="Gene3D" id="3.40.50.2000">
    <property type="entry name" value="Glycogen Phosphorylase B"/>
    <property type="match status" value="1"/>
</dbReference>
<reference evidence="5 6" key="1">
    <citation type="submission" date="2015-09" db="EMBL/GenBank/DDBJ databases">
        <title>Draft genome sequence of Hydrogenibacillus schlegelii DSM 2000.</title>
        <authorList>
            <person name="Hemp J."/>
        </authorList>
    </citation>
    <scope>NUCLEOTIDE SEQUENCE [LARGE SCALE GENOMIC DNA]</scope>
    <source>
        <strain evidence="5 6">MA 48</strain>
    </source>
</reference>
<keyword evidence="6" id="KW-1185">Reference proteome</keyword>
<dbReference type="OrthoDB" id="9815663at2"/>
<sequence>MEAEKEGKAVDAASGSPILIVTGGFGDGHRRAAEALALAVRDLDAGRPVHVVDLYAALSPKLYPLMLQGYRLTLSRAPELLGGTYRLTARLRAGRNKPAEVFPGFFRFPPISLRRGPLILLPRLRVPRPEFSFPERLRLGRSAPLGRPAPFRPPRVLAGHVLHLLEAMRPAAVAITAPVPALFLARVKRRAGLAVPLAYVATDLLPHPAVAEPEIDRFLVAHGRARAHLAALGLPEERIRVTGIPIHPAFSAAAEVRRRRLQGDADAGKPLRIVVAGGGFGMAEGAKRLLEPLADGGRTLPPLRIAVLAGRNVGLRKTLGDLRLPPPHRLAVLPYLSPPQVAALYAAADGLVTKPGGLTVAEALTVGVPLFLFDPLPGPEEENARFLLDEGLAASGGADAFFRWVGTVADPTTRMALSLRLRSALPPNAAEAAAREILHLAGAR</sequence>
<proteinExistence type="inferred from homology"/>
<dbReference type="SUPFAM" id="SSF53756">
    <property type="entry name" value="UDP-Glycosyltransferase/glycogen phosphorylase"/>
    <property type="match status" value="1"/>
</dbReference>
<evidence type="ECO:0000259" key="4">
    <source>
        <dbReference type="Pfam" id="PF06925"/>
    </source>
</evidence>
<dbReference type="AlphaFoldDB" id="A0A179IPQ6"/>
<dbReference type="EMBL" id="JXBB01000060">
    <property type="protein sequence ID" value="OAR03444.1"/>
    <property type="molecule type" value="Genomic_DNA"/>
</dbReference>
<comment type="similarity">
    <text evidence="1">Belongs to the glycosyltransferase 28 family.</text>
</comment>
<evidence type="ECO:0000256" key="3">
    <source>
        <dbReference type="ARBA" id="ARBA00022679"/>
    </source>
</evidence>
<comment type="caution">
    <text evidence="5">The sequence shown here is derived from an EMBL/GenBank/DDBJ whole genome shotgun (WGS) entry which is preliminary data.</text>
</comment>
<dbReference type="InterPro" id="IPR050519">
    <property type="entry name" value="Glycosyltransf_28_UgtP"/>
</dbReference>
<protein>
    <recommendedName>
        <fullName evidence="4">Diacylglycerol glucosyltransferase N-terminal domain-containing protein</fullName>
    </recommendedName>
</protein>
<feature type="domain" description="Diacylglycerol glucosyltransferase N-terminal" evidence="4">
    <location>
        <begin position="159"/>
        <end position="246"/>
    </location>
</feature>
<dbReference type="PANTHER" id="PTHR43025">
    <property type="entry name" value="MONOGALACTOSYLDIACYLGLYCEROL SYNTHASE"/>
    <property type="match status" value="1"/>
</dbReference>
<evidence type="ECO:0000313" key="6">
    <source>
        <dbReference type="Proteomes" id="UP000243024"/>
    </source>
</evidence>
<keyword evidence="3" id="KW-0808">Transferase</keyword>
<evidence type="ECO:0000313" key="5">
    <source>
        <dbReference type="EMBL" id="OAR03444.1"/>
    </source>
</evidence>
<keyword evidence="2" id="KW-0328">Glycosyltransferase</keyword>